<reference evidence="2 3" key="1">
    <citation type="submission" date="2013-11" db="EMBL/GenBank/DDBJ databases">
        <title>The Genome Sequence of Phytophthora parasitica P1976.</title>
        <authorList>
            <consortium name="The Broad Institute Genomics Platform"/>
            <person name="Russ C."/>
            <person name="Tyler B."/>
            <person name="Panabieres F."/>
            <person name="Shan W."/>
            <person name="Tripathy S."/>
            <person name="Grunwald N."/>
            <person name="Machado M."/>
            <person name="Johnson C.S."/>
            <person name="Walker B."/>
            <person name="Young S."/>
            <person name="Zeng Q."/>
            <person name="Gargeya S."/>
            <person name="Fitzgerald M."/>
            <person name="Haas B."/>
            <person name="Abouelleil A."/>
            <person name="Allen A.W."/>
            <person name="Alvarado L."/>
            <person name="Arachchi H.M."/>
            <person name="Berlin A.M."/>
            <person name="Chapman S.B."/>
            <person name="Gainer-Dewar J."/>
            <person name="Goldberg J."/>
            <person name="Griggs A."/>
            <person name="Gujja S."/>
            <person name="Hansen M."/>
            <person name="Howarth C."/>
            <person name="Imamovic A."/>
            <person name="Ireland A."/>
            <person name="Larimer J."/>
            <person name="McCowan C."/>
            <person name="Murphy C."/>
            <person name="Pearson M."/>
            <person name="Poon T.W."/>
            <person name="Priest M."/>
            <person name="Roberts A."/>
            <person name="Saif S."/>
            <person name="Shea T."/>
            <person name="Sisk P."/>
            <person name="Sykes S."/>
            <person name="Wortman J."/>
            <person name="Nusbaum C."/>
            <person name="Birren B."/>
        </authorList>
    </citation>
    <scope>NUCLEOTIDE SEQUENCE [LARGE SCALE GENOMIC DNA]</scope>
    <source>
        <strain evidence="2 3">P1976</strain>
    </source>
</reference>
<feature type="region of interest" description="Disordered" evidence="1">
    <location>
        <begin position="1"/>
        <end position="20"/>
    </location>
</feature>
<evidence type="ECO:0000313" key="2">
    <source>
        <dbReference type="EMBL" id="ETO65115.1"/>
    </source>
</evidence>
<dbReference type="AlphaFoldDB" id="A0A080ZEQ4"/>
<gene>
    <name evidence="2" type="ORF">F444_17551</name>
</gene>
<name>A0A080ZEQ4_PHYNI</name>
<evidence type="ECO:0000313" key="3">
    <source>
        <dbReference type="Proteomes" id="UP000028582"/>
    </source>
</evidence>
<protein>
    <submittedName>
        <fullName evidence="2">Uncharacterized protein</fullName>
    </submittedName>
</protein>
<comment type="caution">
    <text evidence="2">The sequence shown here is derived from an EMBL/GenBank/DDBJ whole genome shotgun (WGS) entry which is preliminary data.</text>
</comment>
<evidence type="ECO:0000256" key="1">
    <source>
        <dbReference type="SAM" id="MobiDB-lite"/>
    </source>
</evidence>
<proteinExistence type="predicted"/>
<dbReference type="EMBL" id="ANJA01003224">
    <property type="protein sequence ID" value="ETO65115.1"/>
    <property type="molecule type" value="Genomic_DNA"/>
</dbReference>
<dbReference type="Proteomes" id="UP000028582">
    <property type="component" value="Unassembled WGS sequence"/>
</dbReference>
<organism evidence="2 3">
    <name type="scientific">Phytophthora nicotianae P1976</name>
    <dbReference type="NCBI Taxonomy" id="1317066"/>
    <lineage>
        <taxon>Eukaryota</taxon>
        <taxon>Sar</taxon>
        <taxon>Stramenopiles</taxon>
        <taxon>Oomycota</taxon>
        <taxon>Peronosporomycetes</taxon>
        <taxon>Peronosporales</taxon>
        <taxon>Peronosporaceae</taxon>
        <taxon>Phytophthora</taxon>
    </lineage>
</organism>
<accession>A0A080ZEQ4</accession>
<dbReference type="OrthoDB" id="125926at2759"/>
<sequence>MQELFRRWRTTRSKPATVSATVTPRSLDRAWTAFVERWNTEGADEFKRKLEQREADHAGLSLSALAEQAVRAVAGTSALDPVLQHGSASLTLPLSPPPKTM</sequence>